<dbReference type="Proteomes" id="UP001500621">
    <property type="component" value="Unassembled WGS sequence"/>
</dbReference>
<keyword evidence="2" id="KW-0378">Hydrolase</keyword>
<proteinExistence type="predicted"/>
<dbReference type="CDD" id="cd00085">
    <property type="entry name" value="HNHc"/>
    <property type="match status" value="1"/>
</dbReference>
<keyword evidence="3" id="KW-1185">Reference proteome</keyword>
<dbReference type="InterPro" id="IPR003615">
    <property type="entry name" value="HNH_nuc"/>
</dbReference>
<dbReference type="EMBL" id="BAABIM010000001">
    <property type="protein sequence ID" value="GAA4673524.1"/>
    <property type="molecule type" value="Genomic_DNA"/>
</dbReference>
<keyword evidence="2" id="KW-0540">Nuclease</keyword>
<gene>
    <name evidence="2" type="ORF">GCM10023226_08180</name>
</gene>
<dbReference type="SMART" id="SM00507">
    <property type="entry name" value="HNHc"/>
    <property type="match status" value="1"/>
</dbReference>
<dbReference type="GO" id="GO:0004519">
    <property type="term" value="F:endonuclease activity"/>
    <property type="evidence" value="ECO:0007669"/>
    <property type="project" value="UniProtKB-KW"/>
</dbReference>
<evidence type="ECO:0000259" key="1">
    <source>
        <dbReference type="SMART" id="SM00507"/>
    </source>
</evidence>
<name>A0ABP8VXE2_9ACTN</name>
<reference evidence="3" key="1">
    <citation type="journal article" date="2019" name="Int. J. Syst. Evol. Microbiol.">
        <title>The Global Catalogue of Microorganisms (GCM) 10K type strain sequencing project: providing services to taxonomists for standard genome sequencing and annotation.</title>
        <authorList>
            <consortium name="The Broad Institute Genomics Platform"/>
            <consortium name="The Broad Institute Genome Sequencing Center for Infectious Disease"/>
            <person name="Wu L."/>
            <person name="Ma J."/>
        </authorList>
    </citation>
    <scope>NUCLEOTIDE SEQUENCE [LARGE SCALE GENOMIC DNA]</scope>
    <source>
        <strain evidence="3">JCM 18127</strain>
    </source>
</reference>
<dbReference type="RefSeq" id="WP_345262907.1">
    <property type="nucleotide sequence ID" value="NZ_BAABIM010000001.1"/>
</dbReference>
<feature type="domain" description="HNH nuclease" evidence="1">
    <location>
        <begin position="54"/>
        <end position="109"/>
    </location>
</feature>
<dbReference type="InterPro" id="IPR038563">
    <property type="entry name" value="Endonuclease_7_sf"/>
</dbReference>
<comment type="caution">
    <text evidence="2">The sequence shown here is derived from an EMBL/GenBank/DDBJ whole genome shotgun (WGS) entry which is preliminary data.</text>
</comment>
<evidence type="ECO:0000313" key="2">
    <source>
        <dbReference type="EMBL" id="GAA4673524.1"/>
    </source>
</evidence>
<dbReference type="Gene3D" id="3.40.1800.10">
    <property type="entry name" value="His-Me finger endonucleases"/>
    <property type="match status" value="1"/>
</dbReference>
<organism evidence="2 3">
    <name type="scientific">Nocardioides nanhaiensis</name>
    <dbReference type="NCBI Taxonomy" id="1476871"/>
    <lineage>
        <taxon>Bacteria</taxon>
        <taxon>Bacillati</taxon>
        <taxon>Actinomycetota</taxon>
        <taxon>Actinomycetes</taxon>
        <taxon>Propionibacteriales</taxon>
        <taxon>Nocardioidaceae</taxon>
        <taxon>Nocardioides</taxon>
    </lineage>
</organism>
<accession>A0ABP8VXE2</accession>
<sequence>MPTFTCRGCAALCEGRRLRIYCSLRCQREYEQTQLVALWLATGQANAGSGRRHYVRRHVLREQSGLCAICGSPPEWLGSPLAFVLDHIDGDSSNNVRANLRLVCSNCDSQLPTYKNRNRGAGRHYRRERYRDGRSY</sequence>
<keyword evidence="2" id="KW-0255">Endonuclease</keyword>
<evidence type="ECO:0000313" key="3">
    <source>
        <dbReference type="Proteomes" id="UP001500621"/>
    </source>
</evidence>
<protein>
    <submittedName>
        <fullName evidence="2">HNH endonuclease</fullName>
    </submittedName>
</protein>